<dbReference type="RefSeq" id="WP_155545049.1">
    <property type="nucleotide sequence ID" value="NZ_CABVGP010000002.1"/>
</dbReference>
<dbReference type="AlphaFoldDB" id="A0A6I8LS61"/>
<keyword evidence="3" id="KW-1185">Reference proteome</keyword>
<feature type="signal peptide" evidence="1">
    <location>
        <begin position="1"/>
        <end position="19"/>
    </location>
</feature>
<accession>A0A6I8LS61</accession>
<dbReference type="EMBL" id="CABVGP010000002">
    <property type="protein sequence ID" value="VVJ19841.1"/>
    <property type="molecule type" value="Genomic_DNA"/>
</dbReference>
<evidence type="ECO:0000313" key="3">
    <source>
        <dbReference type="Proteomes" id="UP000399805"/>
    </source>
</evidence>
<evidence type="ECO:0000256" key="1">
    <source>
        <dbReference type="SAM" id="SignalP"/>
    </source>
</evidence>
<dbReference type="Proteomes" id="UP000399805">
    <property type="component" value="Unassembled WGS sequence"/>
</dbReference>
<reference evidence="2 3" key="1">
    <citation type="submission" date="2019-09" db="EMBL/GenBank/DDBJ databases">
        <authorList>
            <person name="Leyn A S."/>
        </authorList>
    </citation>
    <scope>NUCLEOTIDE SEQUENCE [LARGE SCALE GENOMIC DNA]</scope>
    <source>
        <strain evidence="2">AA231_1</strain>
    </source>
</reference>
<gene>
    <name evidence="2" type="ORF">AA23TX_04862</name>
</gene>
<proteinExistence type="predicted"/>
<organism evidence="2 3">
    <name type="scientific">Amycolatopsis camponoti</name>
    <dbReference type="NCBI Taxonomy" id="2606593"/>
    <lineage>
        <taxon>Bacteria</taxon>
        <taxon>Bacillati</taxon>
        <taxon>Actinomycetota</taxon>
        <taxon>Actinomycetes</taxon>
        <taxon>Pseudonocardiales</taxon>
        <taxon>Pseudonocardiaceae</taxon>
        <taxon>Amycolatopsis</taxon>
    </lineage>
</organism>
<name>A0A6I8LS61_9PSEU</name>
<keyword evidence="1" id="KW-0732">Signal</keyword>
<evidence type="ECO:0000313" key="2">
    <source>
        <dbReference type="EMBL" id="VVJ19841.1"/>
    </source>
</evidence>
<protein>
    <submittedName>
        <fullName evidence="2">Uncharacterized protein</fullName>
    </submittedName>
</protein>
<feature type="chain" id="PRO_5026059367" evidence="1">
    <location>
        <begin position="20"/>
        <end position="138"/>
    </location>
</feature>
<sequence>MKILSLTAAFLLVLTPAAAAQTTSPPPLPTWLKLSVYSGHPGEKVSLTVACDGEAGPVTTKALRITTPPAPNAEGHQPWALFGESVVAAVAPATYPVSFRCAGEPVTVRFTVLAAKSRPGQVKVVPHGAPRTGDGSAA</sequence>